<proteinExistence type="inferred from homology"/>
<dbReference type="InterPro" id="IPR055487">
    <property type="entry name" value="DUF7059"/>
</dbReference>
<dbReference type="Pfam" id="PF23186">
    <property type="entry name" value="DUF7059"/>
    <property type="match status" value="1"/>
</dbReference>
<organism evidence="8 9">
    <name type="scientific">Lapillicoccus jejuensis</name>
    <dbReference type="NCBI Taxonomy" id="402171"/>
    <lineage>
        <taxon>Bacteria</taxon>
        <taxon>Bacillati</taxon>
        <taxon>Actinomycetota</taxon>
        <taxon>Actinomycetes</taxon>
        <taxon>Micrococcales</taxon>
        <taxon>Intrasporangiaceae</taxon>
        <taxon>Lapillicoccus</taxon>
    </lineage>
</organism>
<feature type="domain" description="DUF7059" evidence="6">
    <location>
        <begin position="29"/>
        <end position="113"/>
    </location>
</feature>
<evidence type="ECO:0000256" key="4">
    <source>
        <dbReference type="ARBA" id="ARBA00022691"/>
    </source>
</evidence>
<dbReference type="GO" id="GO:0032259">
    <property type="term" value="P:methylation"/>
    <property type="evidence" value="ECO:0007669"/>
    <property type="project" value="UniProtKB-KW"/>
</dbReference>
<dbReference type="GO" id="GO:0008276">
    <property type="term" value="F:protein methyltransferase activity"/>
    <property type="evidence" value="ECO:0007669"/>
    <property type="project" value="TreeGrafter"/>
</dbReference>
<evidence type="ECO:0000259" key="7">
    <source>
        <dbReference type="Pfam" id="PF25004"/>
    </source>
</evidence>
<keyword evidence="3 8" id="KW-0808">Transferase</keyword>
<dbReference type="Pfam" id="PF05175">
    <property type="entry name" value="MTS"/>
    <property type="match status" value="1"/>
</dbReference>
<dbReference type="OrthoDB" id="129465at2"/>
<evidence type="ECO:0000256" key="2">
    <source>
        <dbReference type="ARBA" id="ARBA00022603"/>
    </source>
</evidence>
<dbReference type="InterPro" id="IPR002052">
    <property type="entry name" value="DNA_methylase_N6_adenine_CS"/>
</dbReference>
<feature type="domain" description="Methyltransferase small" evidence="5">
    <location>
        <begin position="156"/>
        <end position="243"/>
    </location>
</feature>
<dbReference type="AlphaFoldDB" id="A0A542DXR7"/>
<dbReference type="PANTHER" id="PTHR45875:SF1">
    <property type="entry name" value="METHYLTRANSFERASE N6AMT1"/>
    <property type="match status" value="1"/>
</dbReference>
<dbReference type="SUPFAM" id="SSF53335">
    <property type="entry name" value="S-adenosyl-L-methionine-dependent methyltransferases"/>
    <property type="match status" value="1"/>
</dbReference>
<feature type="domain" description="DUF7782" evidence="7">
    <location>
        <begin position="413"/>
        <end position="509"/>
    </location>
</feature>
<comment type="similarity">
    <text evidence="1">Belongs to the eukaryotic/archaeal PrmC-related family.</text>
</comment>
<evidence type="ECO:0000259" key="5">
    <source>
        <dbReference type="Pfam" id="PF05175"/>
    </source>
</evidence>
<sequence>MPVPSSGVPVDPQEAPDLVAALRADLEGASYTVDGVAALLGPVASAALHRDQPLPADLATRASDEPAATLVRLFALGHPATRAALDAALPSVRTDGLRALGLAEASGDEVRATCDLRPYGDEAHEWWVASDLSELSTGAPLRPDHVLGIGGASTTLAQWTIRRPAARALDLGTGCGVQSLHLGAHAGHVVATDLSARALGYARFNAALAGLGADRLELRQGSLFDPVAGERFDLVVSNPPFVITPRRDGVPLYEYRDGGLVGDGVVEALVRGVAAHLEPGGVAQLLGNWEVRPGGSWRERWQEWLEGTGLDAWVVQREEQDPAEYAELWARDGGARPGVAGFEELYAAWLEDFAARDVERIGFGVVTVQRPATERAPWHDLVEVPGPVARTLGGTVDAGLRARTRLAELGDAGLLDTAWRVAEDVTQESHARFGEQDPTVVLVRQGGGLRRTVRLDTVTAGLLSVCDGDLTARAALVAIAALLERDTDATVEAALPVLRDLVSDGLLLPG</sequence>
<dbReference type="GO" id="GO:0003676">
    <property type="term" value="F:nucleic acid binding"/>
    <property type="evidence" value="ECO:0007669"/>
    <property type="project" value="InterPro"/>
</dbReference>
<dbReference type="GO" id="GO:0008170">
    <property type="term" value="F:N-methyltransferase activity"/>
    <property type="evidence" value="ECO:0007669"/>
    <property type="project" value="UniProtKB-ARBA"/>
</dbReference>
<dbReference type="PROSITE" id="PS00092">
    <property type="entry name" value="N6_MTASE"/>
    <property type="match status" value="1"/>
</dbReference>
<dbReference type="Proteomes" id="UP000317893">
    <property type="component" value="Unassembled WGS sequence"/>
</dbReference>
<keyword evidence="9" id="KW-1185">Reference proteome</keyword>
<dbReference type="Gene3D" id="3.40.50.150">
    <property type="entry name" value="Vaccinia Virus protein VP39"/>
    <property type="match status" value="1"/>
</dbReference>
<dbReference type="PANTHER" id="PTHR45875">
    <property type="entry name" value="METHYLTRANSFERASE N6AMT1"/>
    <property type="match status" value="1"/>
</dbReference>
<name>A0A542DXR7_9MICO</name>
<dbReference type="InterPro" id="IPR007848">
    <property type="entry name" value="Small_mtfrase_dom"/>
</dbReference>
<dbReference type="GO" id="GO:0035657">
    <property type="term" value="C:eRF1 methyltransferase complex"/>
    <property type="evidence" value="ECO:0007669"/>
    <property type="project" value="TreeGrafter"/>
</dbReference>
<dbReference type="Pfam" id="PF25004">
    <property type="entry name" value="DUF7782"/>
    <property type="match status" value="1"/>
</dbReference>
<accession>A0A542DXR7</accession>
<evidence type="ECO:0000256" key="3">
    <source>
        <dbReference type="ARBA" id="ARBA00022679"/>
    </source>
</evidence>
<gene>
    <name evidence="8" type="ORF">FB458_0937</name>
</gene>
<evidence type="ECO:0000256" key="1">
    <source>
        <dbReference type="ARBA" id="ARBA00006149"/>
    </source>
</evidence>
<reference evidence="8 9" key="1">
    <citation type="submission" date="2019-06" db="EMBL/GenBank/DDBJ databases">
        <title>Sequencing the genomes of 1000 actinobacteria strains.</title>
        <authorList>
            <person name="Klenk H.-P."/>
        </authorList>
    </citation>
    <scope>NUCLEOTIDE SEQUENCE [LARGE SCALE GENOMIC DNA]</scope>
    <source>
        <strain evidence="8 9">DSM 18607</strain>
    </source>
</reference>
<keyword evidence="4" id="KW-0949">S-adenosyl-L-methionine</keyword>
<evidence type="ECO:0000259" key="6">
    <source>
        <dbReference type="Pfam" id="PF23186"/>
    </source>
</evidence>
<dbReference type="RefSeq" id="WP_141847186.1">
    <property type="nucleotide sequence ID" value="NZ_BAAAPR010000017.1"/>
</dbReference>
<dbReference type="InterPro" id="IPR056684">
    <property type="entry name" value="DUF7782"/>
</dbReference>
<dbReference type="GO" id="GO:0008757">
    <property type="term" value="F:S-adenosylmethionine-dependent methyltransferase activity"/>
    <property type="evidence" value="ECO:0007669"/>
    <property type="project" value="TreeGrafter"/>
</dbReference>
<comment type="caution">
    <text evidence="8">The sequence shown here is derived from an EMBL/GenBank/DDBJ whole genome shotgun (WGS) entry which is preliminary data.</text>
</comment>
<dbReference type="InterPro" id="IPR052190">
    <property type="entry name" value="Euk-Arch_PrmC-MTase"/>
</dbReference>
<keyword evidence="2 8" id="KW-0489">Methyltransferase</keyword>
<protein>
    <submittedName>
        <fullName evidence="8">Methyltransferase family protein</fullName>
    </submittedName>
</protein>
<dbReference type="InterPro" id="IPR029063">
    <property type="entry name" value="SAM-dependent_MTases_sf"/>
</dbReference>
<evidence type="ECO:0000313" key="9">
    <source>
        <dbReference type="Proteomes" id="UP000317893"/>
    </source>
</evidence>
<evidence type="ECO:0000313" key="8">
    <source>
        <dbReference type="EMBL" id="TQJ07866.1"/>
    </source>
</evidence>
<dbReference type="EMBL" id="VFMN01000001">
    <property type="protein sequence ID" value="TQJ07866.1"/>
    <property type="molecule type" value="Genomic_DNA"/>
</dbReference>
<dbReference type="CDD" id="cd02440">
    <property type="entry name" value="AdoMet_MTases"/>
    <property type="match status" value="1"/>
</dbReference>